<dbReference type="GO" id="GO:0004672">
    <property type="term" value="F:protein kinase activity"/>
    <property type="evidence" value="ECO:0007669"/>
    <property type="project" value="InterPro"/>
</dbReference>
<feature type="compositionally biased region" description="Low complexity" evidence="1">
    <location>
        <begin position="54"/>
        <end position="67"/>
    </location>
</feature>
<feature type="domain" description="Protein kinase" evidence="2">
    <location>
        <begin position="89"/>
        <end position="294"/>
    </location>
</feature>
<dbReference type="EMBL" id="CAMGYJ010000010">
    <property type="protein sequence ID" value="CAI0546758.1"/>
    <property type="molecule type" value="Genomic_DNA"/>
</dbReference>
<dbReference type="InterPro" id="IPR000719">
    <property type="entry name" value="Prot_kinase_dom"/>
</dbReference>
<evidence type="ECO:0000313" key="4">
    <source>
        <dbReference type="Proteomes" id="UP001154282"/>
    </source>
</evidence>
<name>A0AAV0QNH2_9ROSI</name>
<gene>
    <name evidence="3" type="ORF">LITE_LOCUS44102</name>
</gene>
<dbReference type="AlphaFoldDB" id="A0AAV0QNH2"/>
<organism evidence="3 4">
    <name type="scientific">Linum tenue</name>
    <dbReference type="NCBI Taxonomy" id="586396"/>
    <lineage>
        <taxon>Eukaryota</taxon>
        <taxon>Viridiplantae</taxon>
        <taxon>Streptophyta</taxon>
        <taxon>Embryophyta</taxon>
        <taxon>Tracheophyta</taxon>
        <taxon>Spermatophyta</taxon>
        <taxon>Magnoliopsida</taxon>
        <taxon>eudicotyledons</taxon>
        <taxon>Gunneridae</taxon>
        <taxon>Pentapetalae</taxon>
        <taxon>rosids</taxon>
        <taxon>fabids</taxon>
        <taxon>Malpighiales</taxon>
        <taxon>Linaceae</taxon>
        <taxon>Linum</taxon>
    </lineage>
</organism>
<dbReference type="PROSITE" id="PS50011">
    <property type="entry name" value="PROTEIN_KINASE_DOM"/>
    <property type="match status" value="1"/>
</dbReference>
<dbReference type="InterPro" id="IPR011009">
    <property type="entry name" value="Kinase-like_dom_sf"/>
</dbReference>
<keyword evidence="4" id="KW-1185">Reference proteome</keyword>
<protein>
    <recommendedName>
        <fullName evidence="2">Protein kinase domain-containing protein</fullName>
    </recommendedName>
</protein>
<evidence type="ECO:0000313" key="3">
    <source>
        <dbReference type="EMBL" id="CAI0546758.1"/>
    </source>
</evidence>
<proteinExistence type="predicted"/>
<dbReference type="SUPFAM" id="SSF56112">
    <property type="entry name" value="Protein kinase-like (PK-like)"/>
    <property type="match status" value="1"/>
</dbReference>
<comment type="caution">
    <text evidence="3">The sequence shown here is derived from an EMBL/GenBank/DDBJ whole genome shotgun (WGS) entry which is preliminary data.</text>
</comment>
<accession>A0AAV0QNH2</accession>
<evidence type="ECO:0000259" key="2">
    <source>
        <dbReference type="PROSITE" id="PS50011"/>
    </source>
</evidence>
<evidence type="ECO:0000256" key="1">
    <source>
        <dbReference type="SAM" id="MobiDB-lite"/>
    </source>
</evidence>
<reference evidence="3" key="1">
    <citation type="submission" date="2022-08" db="EMBL/GenBank/DDBJ databases">
        <authorList>
            <person name="Gutierrez-Valencia J."/>
        </authorList>
    </citation>
    <scope>NUCLEOTIDE SEQUENCE</scope>
</reference>
<dbReference type="Proteomes" id="UP001154282">
    <property type="component" value="Unassembled WGS sequence"/>
</dbReference>
<feature type="region of interest" description="Disordered" evidence="1">
    <location>
        <begin position="32"/>
        <end position="67"/>
    </location>
</feature>
<dbReference type="Gene3D" id="1.10.510.10">
    <property type="entry name" value="Transferase(Phosphotransferase) domain 1"/>
    <property type="match status" value="1"/>
</dbReference>
<dbReference type="GO" id="GO:0005524">
    <property type="term" value="F:ATP binding"/>
    <property type="evidence" value="ECO:0007669"/>
    <property type="project" value="InterPro"/>
</dbReference>
<sequence length="294" mass="32883">MAAVLRAPSLAERRFEAVGFGGSLSPARMIRRGQLRSRSDRSSRGRMGTVRCFSSSSSSSAGSSGAVSPMEFLEEEDLGHVIRFEMSDFKMLDRVSAGLGGRGDEVVFEAVVDDETSPLYNTRVVLRRLTSTQAQRRGKRAIEVLKKLVRRRLMYHSYSMQVHGYVSSQTSSGDASFTLVHGYHGSFSLRHWLNQSDWLPTLEATLALDEESVRRVGDDTVGGPTVSRKLRIIRVLMRDLLIGVLQVNYLHSHGLAHTELRLENVHISPVDRHIKVNIIGFCLSTRFGNFDFRS</sequence>